<evidence type="ECO:0000259" key="1">
    <source>
        <dbReference type="SMART" id="SM00256"/>
    </source>
</evidence>
<dbReference type="SMART" id="SM00256">
    <property type="entry name" value="FBOX"/>
    <property type="match status" value="1"/>
</dbReference>
<dbReference type="InterPro" id="IPR032675">
    <property type="entry name" value="LRR_dom_sf"/>
</dbReference>
<name>A0A9P8D2N1_MORAP</name>
<accession>A0A9P8D2N1</accession>
<dbReference type="Pfam" id="PF12937">
    <property type="entry name" value="F-box-like"/>
    <property type="match status" value="1"/>
</dbReference>
<proteinExistence type="predicted"/>
<dbReference type="Gene3D" id="1.20.1280.50">
    <property type="match status" value="1"/>
</dbReference>
<sequence>MSLKPNVNPIEIPELLHLIGGHLSTMDLKTCMLVSRTWHTIFEDYLWHSLEYNSQGIPHLGQHGHLVRHLNTYRLSAKDLYLVAGSCHLVQQLKLDVADFFNQLSPGLETIVANMPHITDLTLCLPRSMHQLYFCAISRWKRLRYLTLSTMGPLYHATCDLMLLLNVLQECPQISSLRMENILIVDQSARGHPPLQPTDMRIAPILYPPGYSPWWDNTWLRQLQNLVQQNEEPWRKFGQVWHDDNRVRPSDLVLLRKPDASTIYPLLTRLDIKNVLFGIPDHRSISFGLLFKKAPYLKELYVEFTRFWPSLVSECLDAITENCMELSSLTFDQLHATVGSQESINRAFRKSRPGLQRLTLKRGVDLEKPLDLMPNKTTHGLQHLRLEETVSSHWVLHRFLQRCLSLQSFAWTMDFTERIADPTMRFSAFLEPWACYDTLRHVEFAVAAMDKDSFDAYFCRLTQMERLVSMSVPLCDLRRSMIKRGQDMKGWYFPSVQELTIAAGFTQPLCSLDELCYTLQAFPKLRKVRYKGTQYPLDDEARHYLASQVERPIMVIHTTQIPAFVK</sequence>
<evidence type="ECO:0000313" key="3">
    <source>
        <dbReference type="Proteomes" id="UP000717515"/>
    </source>
</evidence>
<gene>
    <name evidence="2" type="ORF">KVV02_005962</name>
</gene>
<evidence type="ECO:0000313" key="2">
    <source>
        <dbReference type="EMBL" id="KAG9327386.1"/>
    </source>
</evidence>
<reference evidence="2" key="1">
    <citation type="submission" date="2021-07" db="EMBL/GenBank/DDBJ databases">
        <title>Draft genome of Mortierella alpina, strain LL118, isolated from an aspen leaf litter sample.</title>
        <authorList>
            <person name="Yang S."/>
            <person name="Vinatzer B.A."/>
        </authorList>
    </citation>
    <scope>NUCLEOTIDE SEQUENCE</scope>
    <source>
        <strain evidence="2">LL118</strain>
    </source>
</reference>
<comment type="caution">
    <text evidence="2">The sequence shown here is derived from an EMBL/GenBank/DDBJ whole genome shotgun (WGS) entry which is preliminary data.</text>
</comment>
<dbReference type="Proteomes" id="UP000717515">
    <property type="component" value="Unassembled WGS sequence"/>
</dbReference>
<feature type="domain" description="F-box" evidence="1">
    <location>
        <begin position="12"/>
        <end position="50"/>
    </location>
</feature>
<dbReference type="InterPro" id="IPR036047">
    <property type="entry name" value="F-box-like_dom_sf"/>
</dbReference>
<dbReference type="EMBL" id="JAIFTL010000005">
    <property type="protein sequence ID" value="KAG9327386.1"/>
    <property type="molecule type" value="Genomic_DNA"/>
</dbReference>
<dbReference type="SUPFAM" id="SSF81383">
    <property type="entry name" value="F-box domain"/>
    <property type="match status" value="1"/>
</dbReference>
<protein>
    <recommendedName>
        <fullName evidence="1">F-box domain-containing protein</fullName>
    </recommendedName>
</protein>
<dbReference type="Gene3D" id="3.80.10.10">
    <property type="entry name" value="Ribonuclease Inhibitor"/>
    <property type="match status" value="1"/>
</dbReference>
<dbReference type="SUPFAM" id="SSF52047">
    <property type="entry name" value="RNI-like"/>
    <property type="match status" value="1"/>
</dbReference>
<dbReference type="AlphaFoldDB" id="A0A9P8D2N1"/>
<dbReference type="InterPro" id="IPR001810">
    <property type="entry name" value="F-box_dom"/>
</dbReference>
<organism evidence="2 3">
    <name type="scientific">Mortierella alpina</name>
    <name type="common">Oleaginous fungus</name>
    <name type="synonym">Mortierella renispora</name>
    <dbReference type="NCBI Taxonomy" id="64518"/>
    <lineage>
        <taxon>Eukaryota</taxon>
        <taxon>Fungi</taxon>
        <taxon>Fungi incertae sedis</taxon>
        <taxon>Mucoromycota</taxon>
        <taxon>Mortierellomycotina</taxon>
        <taxon>Mortierellomycetes</taxon>
        <taxon>Mortierellales</taxon>
        <taxon>Mortierellaceae</taxon>
        <taxon>Mortierella</taxon>
    </lineage>
</organism>